<dbReference type="SUPFAM" id="SSF53067">
    <property type="entry name" value="Actin-like ATPase domain"/>
    <property type="match status" value="1"/>
</dbReference>
<dbReference type="InterPro" id="IPR000600">
    <property type="entry name" value="ROK"/>
</dbReference>
<dbReference type="PANTHER" id="PTHR18964">
    <property type="entry name" value="ROK (REPRESSOR, ORF, KINASE) FAMILY"/>
    <property type="match status" value="1"/>
</dbReference>
<dbReference type="Pfam" id="PF00480">
    <property type="entry name" value="ROK"/>
    <property type="match status" value="1"/>
</dbReference>
<name>A0A1G6P4Q3_9BACT</name>
<dbReference type="InterPro" id="IPR049874">
    <property type="entry name" value="ROK_cs"/>
</dbReference>
<keyword evidence="2" id="KW-0808">Transferase</keyword>
<gene>
    <name evidence="2" type="ORF">SAMN05216323_10487</name>
</gene>
<dbReference type="OrthoDB" id="9810372at2"/>
<dbReference type="GO" id="GO:0016301">
    <property type="term" value="F:kinase activity"/>
    <property type="evidence" value="ECO:0007669"/>
    <property type="project" value="UniProtKB-KW"/>
</dbReference>
<organism evidence="2 3">
    <name type="scientific">Williamwhitmania taraxaci</name>
    <dbReference type="NCBI Taxonomy" id="1640674"/>
    <lineage>
        <taxon>Bacteria</taxon>
        <taxon>Pseudomonadati</taxon>
        <taxon>Bacteroidota</taxon>
        <taxon>Bacteroidia</taxon>
        <taxon>Bacteroidales</taxon>
        <taxon>Williamwhitmaniaceae</taxon>
        <taxon>Williamwhitmania</taxon>
    </lineage>
</organism>
<sequence length="322" mass="34353">MKEITLGIDIGGTNTVFGAVDLEGKCYFEGRIRTQDFKSFTEFVAELRFAIDKHIGTLDFSHQILGIGVGAPNGNFYTGSLDLAPNLPWKGKVEVAKEFKAQFDLPVWVTNDAKAAAIGEMMYGAAKGMRDFLVITLGTGLGSGFVVNGNLIYGHDGFAGEFGHVIVSHDGRECGCGRHGCLETYASATGIKRTVYKQLADSLKPSSLRSVSFDLLSADMISKAAEAGDEVAIQAFEYTGQILGSKLADVVHIFSPEAIILFGGLAKAGELILAPVKHHMELNLLPIFRNKVKVLPSGIHGSNAAVLGAAALAWKELGFSVK</sequence>
<dbReference type="Gene3D" id="3.30.420.40">
    <property type="match status" value="2"/>
</dbReference>
<dbReference type="STRING" id="1640674.SAMN05216323_10487"/>
<keyword evidence="3" id="KW-1185">Reference proteome</keyword>
<reference evidence="2 3" key="1">
    <citation type="submission" date="2016-09" db="EMBL/GenBank/DDBJ databases">
        <authorList>
            <person name="Capua I."/>
            <person name="De Benedictis P."/>
            <person name="Joannis T."/>
            <person name="Lombin L.H."/>
            <person name="Cattoli G."/>
        </authorList>
    </citation>
    <scope>NUCLEOTIDE SEQUENCE [LARGE SCALE GENOMIC DNA]</scope>
    <source>
        <strain evidence="2 3">A7P-90m</strain>
    </source>
</reference>
<evidence type="ECO:0000313" key="2">
    <source>
        <dbReference type="EMBL" id="SDC74395.1"/>
    </source>
</evidence>
<evidence type="ECO:0000313" key="3">
    <source>
        <dbReference type="Proteomes" id="UP000199452"/>
    </source>
</evidence>
<accession>A0A1G6P4Q3</accession>
<proteinExistence type="inferred from homology"/>
<protein>
    <submittedName>
        <fullName evidence="2">Glucokinase</fullName>
    </submittedName>
</protein>
<dbReference type="EMBL" id="FMYP01000048">
    <property type="protein sequence ID" value="SDC74395.1"/>
    <property type="molecule type" value="Genomic_DNA"/>
</dbReference>
<comment type="similarity">
    <text evidence="1">Belongs to the ROK (NagC/XylR) family.</text>
</comment>
<evidence type="ECO:0000256" key="1">
    <source>
        <dbReference type="ARBA" id="ARBA00006479"/>
    </source>
</evidence>
<dbReference type="PANTHER" id="PTHR18964:SF149">
    <property type="entry name" value="BIFUNCTIONAL UDP-N-ACETYLGLUCOSAMINE 2-EPIMERASE_N-ACETYLMANNOSAMINE KINASE"/>
    <property type="match status" value="1"/>
</dbReference>
<dbReference type="RefSeq" id="WP_092439395.1">
    <property type="nucleotide sequence ID" value="NZ_FMYP01000048.1"/>
</dbReference>
<dbReference type="InterPro" id="IPR043129">
    <property type="entry name" value="ATPase_NBD"/>
</dbReference>
<dbReference type="Proteomes" id="UP000199452">
    <property type="component" value="Unassembled WGS sequence"/>
</dbReference>
<dbReference type="PROSITE" id="PS01125">
    <property type="entry name" value="ROK"/>
    <property type="match status" value="1"/>
</dbReference>
<keyword evidence="2" id="KW-0418">Kinase</keyword>
<dbReference type="AlphaFoldDB" id="A0A1G6P4Q3"/>